<evidence type="ECO:0000256" key="1">
    <source>
        <dbReference type="ARBA" id="ARBA00022842"/>
    </source>
</evidence>
<evidence type="ECO:0000313" key="3">
    <source>
        <dbReference type="EMBL" id="GGG92853.1"/>
    </source>
</evidence>
<keyword evidence="1" id="KW-0460">Magnesium</keyword>
<dbReference type="InterPro" id="IPR044153">
    <property type="entry name" value="PIN_Pae0151-like"/>
</dbReference>
<dbReference type="InterPro" id="IPR029060">
    <property type="entry name" value="PIN-like_dom_sf"/>
</dbReference>
<sequence>MSVLVLDASVAIAWVLPSQSTPATQKLLAQSDDYELAAPYIFVWEVGNQFVRFARRGLIYRDAMDNLDALGIRLFAPASIDDILESGHGALAAGLSLFDYAYLSLAVTLDAPLASRDGGLLAACGALGAPFIDLR</sequence>
<dbReference type="Proteomes" id="UP000648722">
    <property type="component" value="Unassembled WGS sequence"/>
</dbReference>
<keyword evidence="4" id="KW-1185">Reference proteome</keyword>
<dbReference type="RefSeq" id="WP_188451014.1">
    <property type="nucleotide sequence ID" value="NZ_BMFS01000002.1"/>
</dbReference>
<dbReference type="PANTHER" id="PTHR35901">
    <property type="entry name" value="RIBONUCLEASE VAPC3"/>
    <property type="match status" value="1"/>
</dbReference>
<feature type="domain" description="PIN" evidence="2">
    <location>
        <begin position="5"/>
        <end position="120"/>
    </location>
</feature>
<proteinExistence type="predicted"/>
<dbReference type="CDD" id="cd09873">
    <property type="entry name" value="PIN_Pae0151-like"/>
    <property type="match status" value="1"/>
</dbReference>
<dbReference type="Gene3D" id="3.40.50.1010">
    <property type="entry name" value="5'-nuclease"/>
    <property type="match status" value="1"/>
</dbReference>
<reference evidence="4" key="1">
    <citation type="journal article" date="2019" name="Int. J. Syst. Evol. Microbiol.">
        <title>The Global Catalogue of Microorganisms (GCM) 10K type strain sequencing project: providing services to taxonomists for standard genome sequencing and annotation.</title>
        <authorList>
            <consortium name="The Broad Institute Genomics Platform"/>
            <consortium name="The Broad Institute Genome Sequencing Center for Infectious Disease"/>
            <person name="Wu L."/>
            <person name="Ma J."/>
        </authorList>
    </citation>
    <scope>NUCLEOTIDE SEQUENCE [LARGE SCALE GENOMIC DNA]</scope>
    <source>
        <strain evidence="4">CGMCC 1.12766</strain>
    </source>
</reference>
<dbReference type="Pfam" id="PF01850">
    <property type="entry name" value="PIN"/>
    <property type="match status" value="1"/>
</dbReference>
<accession>A0ABQ1XFB3</accession>
<dbReference type="InterPro" id="IPR002716">
    <property type="entry name" value="PIN_dom"/>
</dbReference>
<evidence type="ECO:0000313" key="4">
    <source>
        <dbReference type="Proteomes" id="UP000648722"/>
    </source>
</evidence>
<gene>
    <name evidence="3" type="ORF">GCM10007420_05350</name>
</gene>
<dbReference type="SUPFAM" id="SSF88723">
    <property type="entry name" value="PIN domain-like"/>
    <property type="match status" value="1"/>
</dbReference>
<dbReference type="EMBL" id="BMFS01000002">
    <property type="protein sequence ID" value="GGG92853.1"/>
    <property type="molecule type" value="Genomic_DNA"/>
</dbReference>
<organism evidence="3 4">
    <name type="scientific">Glycocaulis albus</name>
    <dbReference type="NCBI Taxonomy" id="1382801"/>
    <lineage>
        <taxon>Bacteria</taxon>
        <taxon>Pseudomonadati</taxon>
        <taxon>Pseudomonadota</taxon>
        <taxon>Alphaproteobacteria</taxon>
        <taxon>Maricaulales</taxon>
        <taxon>Maricaulaceae</taxon>
        <taxon>Glycocaulis</taxon>
    </lineage>
</organism>
<dbReference type="PANTHER" id="PTHR35901:SF1">
    <property type="entry name" value="EXONUCLEASE VAPC9"/>
    <property type="match status" value="1"/>
</dbReference>
<evidence type="ECO:0000259" key="2">
    <source>
        <dbReference type="Pfam" id="PF01850"/>
    </source>
</evidence>
<dbReference type="InterPro" id="IPR051619">
    <property type="entry name" value="TypeII_TA_RNase_PINc/VapC"/>
</dbReference>
<name>A0ABQ1XFB3_9PROT</name>
<comment type="caution">
    <text evidence="3">The sequence shown here is derived from an EMBL/GenBank/DDBJ whole genome shotgun (WGS) entry which is preliminary data.</text>
</comment>
<protein>
    <recommendedName>
        <fullName evidence="2">PIN domain-containing protein</fullName>
    </recommendedName>
</protein>